<dbReference type="InterPro" id="IPR003960">
    <property type="entry name" value="ATPase_AAA_CS"/>
</dbReference>
<protein>
    <submittedName>
        <fullName evidence="7">Oidioi.mRNA.OKI2018_I69.chr2.g8347.t1.cds</fullName>
    </submittedName>
</protein>
<evidence type="ECO:0000256" key="2">
    <source>
        <dbReference type="ARBA" id="ARBA00022741"/>
    </source>
</evidence>
<reference evidence="7 8" key="1">
    <citation type="submission" date="2021-04" db="EMBL/GenBank/DDBJ databases">
        <authorList>
            <person name="Bliznina A."/>
        </authorList>
    </citation>
    <scope>NUCLEOTIDE SEQUENCE [LARGE SCALE GENOMIC DNA]</scope>
</reference>
<keyword evidence="2 5" id="KW-0547">Nucleotide-binding</keyword>
<keyword evidence="4" id="KW-0647">Proteasome</keyword>
<evidence type="ECO:0000313" key="8">
    <source>
        <dbReference type="Proteomes" id="UP001158576"/>
    </source>
</evidence>
<dbReference type="PROSITE" id="PS00674">
    <property type="entry name" value="AAA"/>
    <property type="match status" value="1"/>
</dbReference>
<dbReference type="Gene3D" id="3.40.50.300">
    <property type="entry name" value="P-loop containing nucleotide triphosphate hydrolases"/>
    <property type="match status" value="1"/>
</dbReference>
<evidence type="ECO:0000313" key="7">
    <source>
        <dbReference type="EMBL" id="CAG5114285.1"/>
    </source>
</evidence>
<name>A0ABN7TB75_OIKDI</name>
<evidence type="ECO:0000256" key="4">
    <source>
        <dbReference type="ARBA" id="ARBA00022942"/>
    </source>
</evidence>
<keyword evidence="3 5" id="KW-0067">ATP-binding</keyword>
<dbReference type="InterPro" id="IPR041569">
    <property type="entry name" value="AAA_lid_3"/>
</dbReference>
<dbReference type="EMBL" id="OU015567">
    <property type="protein sequence ID" value="CAG5114285.1"/>
    <property type="molecule type" value="Genomic_DNA"/>
</dbReference>
<dbReference type="SMART" id="SM00382">
    <property type="entry name" value="AAA"/>
    <property type="match status" value="1"/>
</dbReference>
<dbReference type="Pfam" id="PF17862">
    <property type="entry name" value="AAA_lid_3"/>
    <property type="match status" value="1"/>
</dbReference>
<accession>A0ABN7TB75</accession>
<dbReference type="InterPro" id="IPR003593">
    <property type="entry name" value="AAA+_ATPase"/>
</dbReference>
<dbReference type="SUPFAM" id="SSF52540">
    <property type="entry name" value="P-loop containing nucleoside triphosphate hydrolases"/>
    <property type="match status" value="1"/>
</dbReference>
<sequence>MDVDQALDEEILNMSTDDIKLRCRLLDNECSYMKSEHQRITHEIESMNASIKDNTDKVKQNKVRPWLVANIVEILDLQTEEDKEEDGASMSVDAQREGQTAVVKTSTRQTIFLPMVGLVPTSELKPGDLVGVNKDSYLVLDKLPTEYDSRVKAFEVDERPTEQYTDIGGLDKQIQELVEAIVLPMTEKDRFIAMGISPPKGCLMYGPPGTGKTLLARACAAQTKATFLKLGATSLVQMFIGDGARMVRDAFALAKEKAPSIIFIDELDAIGTKRFDSEKAGDREVQRTMLELLNQLDGFQPNDNVKIIAATNRIDILDPALLRSGRLDRKIEFPKPDQEARARIMQIHARKMTVDPDVNFDEISRCCDDFNGAQCKAICVEAGMIALRRGAAEIHHEDFMEAVQEVQAKKKGNLIYYA</sequence>
<dbReference type="Gene3D" id="1.10.8.60">
    <property type="match status" value="1"/>
</dbReference>
<dbReference type="Gene3D" id="2.40.50.140">
    <property type="entry name" value="Nucleic acid-binding proteins"/>
    <property type="match status" value="1"/>
</dbReference>
<dbReference type="InterPro" id="IPR050221">
    <property type="entry name" value="26S_Proteasome_ATPase"/>
</dbReference>
<proteinExistence type="inferred from homology"/>
<evidence type="ECO:0000256" key="3">
    <source>
        <dbReference type="ARBA" id="ARBA00022840"/>
    </source>
</evidence>
<dbReference type="InterPro" id="IPR032501">
    <property type="entry name" value="Prot_ATP_ID_OB_2nd"/>
</dbReference>
<dbReference type="PANTHER" id="PTHR23073">
    <property type="entry name" value="26S PROTEASOME REGULATORY SUBUNIT"/>
    <property type="match status" value="1"/>
</dbReference>
<gene>
    <name evidence="7" type="ORF">OKIOD_LOCUS17112</name>
</gene>
<dbReference type="Proteomes" id="UP001158576">
    <property type="component" value="Chromosome 2"/>
</dbReference>
<evidence type="ECO:0000256" key="5">
    <source>
        <dbReference type="RuleBase" id="RU003651"/>
    </source>
</evidence>
<keyword evidence="8" id="KW-1185">Reference proteome</keyword>
<dbReference type="InterPro" id="IPR012340">
    <property type="entry name" value="NA-bd_OB-fold"/>
</dbReference>
<evidence type="ECO:0000256" key="1">
    <source>
        <dbReference type="ARBA" id="ARBA00006914"/>
    </source>
</evidence>
<comment type="similarity">
    <text evidence="1 5">Belongs to the AAA ATPase family.</text>
</comment>
<dbReference type="InterPro" id="IPR003959">
    <property type="entry name" value="ATPase_AAA_core"/>
</dbReference>
<organism evidence="7 8">
    <name type="scientific">Oikopleura dioica</name>
    <name type="common">Tunicate</name>
    <dbReference type="NCBI Taxonomy" id="34765"/>
    <lineage>
        <taxon>Eukaryota</taxon>
        <taxon>Metazoa</taxon>
        <taxon>Chordata</taxon>
        <taxon>Tunicata</taxon>
        <taxon>Appendicularia</taxon>
        <taxon>Copelata</taxon>
        <taxon>Oikopleuridae</taxon>
        <taxon>Oikopleura</taxon>
    </lineage>
</organism>
<feature type="domain" description="AAA+ ATPase" evidence="6">
    <location>
        <begin position="198"/>
        <end position="337"/>
    </location>
</feature>
<dbReference type="Pfam" id="PF00004">
    <property type="entry name" value="AAA"/>
    <property type="match status" value="1"/>
</dbReference>
<dbReference type="Pfam" id="PF16450">
    <property type="entry name" value="Prot_ATP_ID_OB_C"/>
    <property type="match status" value="1"/>
</dbReference>
<evidence type="ECO:0000259" key="6">
    <source>
        <dbReference type="SMART" id="SM00382"/>
    </source>
</evidence>
<dbReference type="InterPro" id="IPR027417">
    <property type="entry name" value="P-loop_NTPase"/>
</dbReference>